<dbReference type="AlphaFoldDB" id="A0A9E8SJS6"/>
<dbReference type="EMBL" id="CP112998">
    <property type="protein sequence ID" value="WAC10051.1"/>
    <property type="molecule type" value="Genomic_DNA"/>
</dbReference>
<dbReference type="RefSeq" id="WP_244821164.1">
    <property type="nucleotide sequence ID" value="NZ_CP112998.1"/>
</dbReference>
<dbReference type="Proteomes" id="UP001164653">
    <property type="component" value="Chromosome"/>
</dbReference>
<reference evidence="2" key="1">
    <citation type="submission" date="2022-11" db="EMBL/GenBank/DDBJ databases">
        <title>Dyadobacter pollutisoli sp. nov., isolated from plastic dumped soil.</title>
        <authorList>
            <person name="Kim J.M."/>
            <person name="Kim K.R."/>
            <person name="Lee J.K."/>
            <person name="Hao L."/>
            <person name="Jeon C.O."/>
        </authorList>
    </citation>
    <scope>NUCLEOTIDE SEQUENCE</scope>
    <source>
        <strain evidence="2">U1</strain>
    </source>
</reference>
<protein>
    <submittedName>
        <fullName evidence="2">DUF2007 domain-containing protein</fullName>
    </submittedName>
</protein>
<dbReference type="Pfam" id="PF09413">
    <property type="entry name" value="DUF2007"/>
    <property type="match status" value="1"/>
</dbReference>
<keyword evidence="3" id="KW-1185">Reference proteome</keyword>
<evidence type="ECO:0000313" key="2">
    <source>
        <dbReference type="EMBL" id="WAC10051.1"/>
    </source>
</evidence>
<name>A0A9E8SJS6_9BACT</name>
<dbReference type="KEGG" id="dpf:ON006_20095"/>
<organism evidence="2 3">
    <name type="scientific">Dyadobacter pollutisoli</name>
    <dbReference type="NCBI Taxonomy" id="2910158"/>
    <lineage>
        <taxon>Bacteria</taxon>
        <taxon>Pseudomonadati</taxon>
        <taxon>Bacteroidota</taxon>
        <taxon>Cytophagia</taxon>
        <taxon>Cytophagales</taxon>
        <taxon>Spirosomataceae</taxon>
        <taxon>Dyadobacter</taxon>
    </lineage>
</organism>
<accession>A0A9E8SJS6</accession>
<evidence type="ECO:0000313" key="3">
    <source>
        <dbReference type="Proteomes" id="UP001164653"/>
    </source>
</evidence>
<gene>
    <name evidence="2" type="ORF">ON006_20095</name>
</gene>
<dbReference type="InterPro" id="IPR018551">
    <property type="entry name" value="DUF2007"/>
</dbReference>
<feature type="domain" description="DUF2007" evidence="1">
    <location>
        <begin position="5"/>
        <end position="66"/>
    </location>
</feature>
<proteinExistence type="predicted"/>
<evidence type="ECO:0000259" key="1">
    <source>
        <dbReference type="Pfam" id="PF09413"/>
    </source>
</evidence>
<sequence>MDENWAKAYQSGQMIRAEIAREILEQNGIAAVIVNKQDSSYPIFGMCEVHVPASDLSQAQTILTNEEALKQSE</sequence>